<dbReference type="Pfam" id="PF13490">
    <property type="entry name" value="zf-HC2"/>
    <property type="match status" value="1"/>
</dbReference>
<dbReference type="Proteomes" id="UP000234329">
    <property type="component" value="Unassembled WGS sequence"/>
</dbReference>
<keyword evidence="3" id="KW-1185">Reference proteome</keyword>
<sequence>MLTCRDAAKLLSISQDQSLSHREQWALKMHLLFCSSCRRYARQLRWMDQLFHLAAGRWSTFHLSPEARKKICTRMEEAERESLEEPSSAED</sequence>
<protein>
    <recommendedName>
        <fullName evidence="1">Putative zinc-finger domain-containing protein</fullName>
    </recommendedName>
</protein>
<dbReference type="InterPro" id="IPR027383">
    <property type="entry name" value="Znf_put"/>
</dbReference>
<feature type="domain" description="Putative zinc-finger" evidence="1">
    <location>
        <begin position="4"/>
        <end position="38"/>
    </location>
</feature>
<dbReference type="InParanoid" id="A0A2I1DNQ2"/>
<accession>A0A2I1DNQ2</accession>
<gene>
    <name evidence="2" type="ORF">B1757_04650</name>
</gene>
<organism evidence="2 3">
    <name type="scientific">Acidithiobacillus marinus</name>
    <dbReference type="NCBI Taxonomy" id="187490"/>
    <lineage>
        <taxon>Bacteria</taxon>
        <taxon>Pseudomonadati</taxon>
        <taxon>Pseudomonadota</taxon>
        <taxon>Acidithiobacillia</taxon>
        <taxon>Acidithiobacillales</taxon>
        <taxon>Acidithiobacillaceae</taxon>
        <taxon>Acidithiobacillus</taxon>
    </lineage>
</organism>
<dbReference type="OrthoDB" id="5296802at2"/>
<evidence type="ECO:0000313" key="2">
    <source>
        <dbReference type="EMBL" id="PKY11524.1"/>
    </source>
</evidence>
<name>A0A2I1DNQ2_9PROT</name>
<reference evidence="2 3" key="1">
    <citation type="submission" date="2017-03" db="EMBL/GenBank/DDBJ databases">
        <title>Draft genime sequence of the acidophilic sulfur-oxidizing bacterium Acidithiobacillus sp. SH, isolated from seawater.</title>
        <authorList>
            <person name="Sharmin S."/>
            <person name="Tokuhisa M."/>
            <person name="Kanao T."/>
            <person name="Kamimura K."/>
        </authorList>
    </citation>
    <scope>NUCLEOTIDE SEQUENCE [LARGE SCALE GENOMIC DNA]</scope>
    <source>
        <strain evidence="2 3">SH</strain>
    </source>
</reference>
<dbReference type="EMBL" id="MXAV01000013">
    <property type="protein sequence ID" value="PKY11524.1"/>
    <property type="molecule type" value="Genomic_DNA"/>
</dbReference>
<evidence type="ECO:0000313" key="3">
    <source>
        <dbReference type="Proteomes" id="UP000234329"/>
    </source>
</evidence>
<evidence type="ECO:0000259" key="1">
    <source>
        <dbReference type="Pfam" id="PF13490"/>
    </source>
</evidence>
<dbReference type="AlphaFoldDB" id="A0A2I1DNQ2"/>
<proteinExistence type="predicted"/>
<comment type="caution">
    <text evidence="2">The sequence shown here is derived from an EMBL/GenBank/DDBJ whole genome shotgun (WGS) entry which is preliminary data.</text>
</comment>